<dbReference type="RefSeq" id="WP_095505198.1">
    <property type="nucleotide sequence ID" value="NZ_BSNC01000004.1"/>
</dbReference>
<accession>A0AA37RX86</accession>
<keyword evidence="6 10" id="KW-0432">Leucine biosynthesis</keyword>
<dbReference type="Pfam" id="PF00694">
    <property type="entry name" value="Aconitase_C"/>
    <property type="match status" value="1"/>
</dbReference>
<dbReference type="InterPro" id="IPR000573">
    <property type="entry name" value="AconitaseA/IPMdHydase_ssu_swvl"/>
</dbReference>
<comment type="similarity">
    <text evidence="4 10">Belongs to the LeuD family. LeuD type 1 subfamily.</text>
</comment>
<dbReference type="AlphaFoldDB" id="A0AA37RX86"/>
<evidence type="ECO:0000259" key="11">
    <source>
        <dbReference type="Pfam" id="PF00694"/>
    </source>
</evidence>
<evidence type="ECO:0000256" key="2">
    <source>
        <dbReference type="ARBA" id="ARBA00002695"/>
    </source>
</evidence>
<dbReference type="GO" id="GO:0009098">
    <property type="term" value="P:L-leucine biosynthetic process"/>
    <property type="evidence" value="ECO:0007669"/>
    <property type="project" value="UniProtKB-UniRule"/>
</dbReference>
<dbReference type="GO" id="GO:0009316">
    <property type="term" value="C:3-isopropylmalate dehydratase complex"/>
    <property type="evidence" value="ECO:0007669"/>
    <property type="project" value="InterPro"/>
</dbReference>
<keyword evidence="8 10" id="KW-0456">Lyase</keyword>
<proteinExistence type="inferred from homology"/>
<evidence type="ECO:0000256" key="1">
    <source>
        <dbReference type="ARBA" id="ARBA00000491"/>
    </source>
</evidence>
<protein>
    <recommendedName>
        <fullName evidence="10">3-isopropylmalate dehydratase small subunit</fullName>
        <ecNumber evidence="10">4.2.1.33</ecNumber>
    </recommendedName>
    <alternativeName>
        <fullName evidence="10">Alpha-IPM isomerase</fullName>
        <shortName evidence="10">IPMI</shortName>
    </alternativeName>
    <alternativeName>
        <fullName evidence="10">Isopropylmalate isomerase</fullName>
    </alternativeName>
</protein>
<reference evidence="12" key="1">
    <citation type="journal article" date="2014" name="Int. J. Syst. Evol. Microbiol.">
        <title>Complete genome sequence of Corynebacterium casei LMG S-19264T (=DSM 44701T), isolated from a smear-ripened cheese.</title>
        <authorList>
            <consortium name="US DOE Joint Genome Institute (JGI-PGF)"/>
            <person name="Walter F."/>
            <person name="Albersmeier A."/>
            <person name="Kalinowski J."/>
            <person name="Ruckert C."/>
        </authorList>
    </citation>
    <scope>NUCLEOTIDE SEQUENCE</scope>
    <source>
        <strain evidence="12">NBRC 101628</strain>
    </source>
</reference>
<comment type="pathway">
    <text evidence="3 10">Amino-acid biosynthesis; L-leucine biosynthesis; L-leucine from 3-methyl-2-oxobutanoate: step 2/4.</text>
</comment>
<dbReference type="EC" id="4.2.1.33" evidence="10"/>
<comment type="function">
    <text evidence="2 10">Catalyzes the isomerization between 2-isopropylmalate and 3-isopropylmalate, via the formation of 2-isopropylmaleate.</text>
</comment>
<reference evidence="12" key="2">
    <citation type="submission" date="2023-01" db="EMBL/GenBank/DDBJ databases">
        <title>Draft genome sequence of Paraferrimonas sedimenticola strain NBRC 101628.</title>
        <authorList>
            <person name="Sun Q."/>
            <person name="Mori K."/>
        </authorList>
    </citation>
    <scope>NUCLEOTIDE SEQUENCE</scope>
    <source>
        <strain evidence="12">NBRC 101628</strain>
    </source>
</reference>
<dbReference type="HAMAP" id="MF_01031">
    <property type="entry name" value="LeuD_type1"/>
    <property type="match status" value="1"/>
</dbReference>
<evidence type="ECO:0000313" key="13">
    <source>
        <dbReference type="Proteomes" id="UP001161422"/>
    </source>
</evidence>
<evidence type="ECO:0000256" key="9">
    <source>
        <dbReference type="ARBA" id="ARBA00023304"/>
    </source>
</evidence>
<dbReference type="PANTHER" id="PTHR43345:SF5">
    <property type="entry name" value="3-ISOPROPYLMALATE DEHYDRATASE SMALL SUBUNIT"/>
    <property type="match status" value="1"/>
</dbReference>
<evidence type="ECO:0000256" key="5">
    <source>
        <dbReference type="ARBA" id="ARBA00011271"/>
    </source>
</evidence>
<comment type="caution">
    <text evidence="12">The sequence shown here is derived from an EMBL/GenBank/DDBJ whole genome shotgun (WGS) entry which is preliminary data.</text>
</comment>
<organism evidence="12 13">
    <name type="scientific">Paraferrimonas sedimenticola</name>
    <dbReference type="NCBI Taxonomy" id="375674"/>
    <lineage>
        <taxon>Bacteria</taxon>
        <taxon>Pseudomonadati</taxon>
        <taxon>Pseudomonadota</taxon>
        <taxon>Gammaproteobacteria</taxon>
        <taxon>Alteromonadales</taxon>
        <taxon>Ferrimonadaceae</taxon>
        <taxon>Paraferrimonas</taxon>
    </lineage>
</organism>
<dbReference type="InterPro" id="IPR004431">
    <property type="entry name" value="3-IsopropMal_deHydase_ssu"/>
</dbReference>
<dbReference type="FunFam" id="3.20.19.10:FF:000003">
    <property type="entry name" value="3-isopropylmalate dehydratase small subunit"/>
    <property type="match status" value="1"/>
</dbReference>
<evidence type="ECO:0000256" key="10">
    <source>
        <dbReference type="HAMAP-Rule" id="MF_01031"/>
    </source>
</evidence>
<dbReference type="InterPro" id="IPR033940">
    <property type="entry name" value="IPMI_Swivel"/>
</dbReference>
<comment type="catalytic activity">
    <reaction evidence="1 10">
        <text>(2R,3S)-3-isopropylmalate = (2S)-2-isopropylmalate</text>
        <dbReference type="Rhea" id="RHEA:32287"/>
        <dbReference type="ChEBI" id="CHEBI:1178"/>
        <dbReference type="ChEBI" id="CHEBI:35121"/>
        <dbReference type="EC" id="4.2.1.33"/>
    </reaction>
</comment>
<evidence type="ECO:0000256" key="3">
    <source>
        <dbReference type="ARBA" id="ARBA00004729"/>
    </source>
</evidence>
<dbReference type="EMBL" id="BSNC01000004">
    <property type="protein sequence ID" value="GLP96367.1"/>
    <property type="molecule type" value="Genomic_DNA"/>
</dbReference>
<dbReference type="NCBIfam" id="NF002458">
    <property type="entry name" value="PRK01641.1"/>
    <property type="match status" value="1"/>
</dbReference>
<dbReference type="Proteomes" id="UP001161422">
    <property type="component" value="Unassembled WGS sequence"/>
</dbReference>
<keyword evidence="9 10" id="KW-0100">Branched-chain amino acid biosynthesis</keyword>
<evidence type="ECO:0000313" key="12">
    <source>
        <dbReference type="EMBL" id="GLP96367.1"/>
    </source>
</evidence>
<dbReference type="InterPro" id="IPR015928">
    <property type="entry name" value="Aconitase/3IPM_dehydase_swvl"/>
</dbReference>
<dbReference type="PANTHER" id="PTHR43345">
    <property type="entry name" value="3-ISOPROPYLMALATE DEHYDRATASE SMALL SUBUNIT 2-RELATED-RELATED"/>
    <property type="match status" value="1"/>
</dbReference>
<evidence type="ECO:0000256" key="8">
    <source>
        <dbReference type="ARBA" id="ARBA00023239"/>
    </source>
</evidence>
<sequence length="213" mass="24057">MQALTQLTAKVAIMDRDNVDTDAIMPKQYLQSVKKNGYGDWAFDDWRYLDPGEVSTDTATRRVNPDFELNQAQAQGAEVLITRDNFGCGSSREHAVWGIRDMGFRVIIASSFGDIFLNNCFNNGVLAISLPKDEIQALFENCEQGSTLSVDLENQTISASGKEYPFEVEAMRRYRLLNGLDSIGMTLGKSEQIREFESKHKAKHHYFFTPLAR</sequence>
<evidence type="ECO:0000256" key="6">
    <source>
        <dbReference type="ARBA" id="ARBA00022430"/>
    </source>
</evidence>
<evidence type="ECO:0000256" key="7">
    <source>
        <dbReference type="ARBA" id="ARBA00022605"/>
    </source>
</evidence>
<dbReference type="InterPro" id="IPR050075">
    <property type="entry name" value="LeuD"/>
</dbReference>
<feature type="domain" description="Aconitase A/isopropylmalate dehydratase small subunit swivel" evidence="11">
    <location>
        <begin position="1"/>
        <end position="132"/>
    </location>
</feature>
<gene>
    <name evidence="12" type="primary">leuD_2</name>
    <name evidence="10" type="synonym">leuD</name>
    <name evidence="12" type="ORF">GCM10007895_16730</name>
</gene>
<dbReference type="CDD" id="cd01577">
    <property type="entry name" value="IPMI_Swivel"/>
    <property type="match status" value="1"/>
</dbReference>
<dbReference type="SUPFAM" id="SSF52016">
    <property type="entry name" value="LeuD/IlvD-like"/>
    <property type="match status" value="1"/>
</dbReference>
<dbReference type="Gene3D" id="3.20.19.10">
    <property type="entry name" value="Aconitase, domain 4"/>
    <property type="match status" value="1"/>
</dbReference>
<name>A0AA37RX86_9GAMM</name>
<dbReference type="NCBIfam" id="TIGR00171">
    <property type="entry name" value="leuD"/>
    <property type="match status" value="1"/>
</dbReference>
<evidence type="ECO:0000256" key="4">
    <source>
        <dbReference type="ARBA" id="ARBA00009845"/>
    </source>
</evidence>
<keyword evidence="13" id="KW-1185">Reference proteome</keyword>
<comment type="subunit">
    <text evidence="5 10">Heterodimer of LeuC and LeuD.</text>
</comment>
<dbReference type="GO" id="GO:0003861">
    <property type="term" value="F:3-isopropylmalate dehydratase activity"/>
    <property type="evidence" value="ECO:0007669"/>
    <property type="project" value="UniProtKB-UniRule"/>
</dbReference>
<keyword evidence="7 10" id="KW-0028">Amino-acid biosynthesis</keyword>